<evidence type="ECO:0000256" key="6">
    <source>
        <dbReference type="ARBA" id="ARBA00023136"/>
    </source>
</evidence>
<reference evidence="12 16" key="3">
    <citation type="submission" date="2019-04" db="EMBL/GenBank/DDBJ databases">
        <title>Microbes associate with the intestines of laboratory mice.</title>
        <authorList>
            <person name="Navarre W."/>
            <person name="Wong E."/>
            <person name="Huang K."/>
            <person name="Tropini C."/>
            <person name="Ng K."/>
            <person name="Yu B."/>
        </authorList>
    </citation>
    <scope>NUCLEOTIDE SEQUENCE [LARGE SCALE GENOMIC DNA]</scope>
    <source>
        <strain evidence="12 16">NM26_J9</strain>
    </source>
</reference>
<dbReference type="InterPro" id="IPR047692">
    <property type="entry name" value="T4P_ComGB"/>
</dbReference>
<evidence type="ECO:0000256" key="1">
    <source>
        <dbReference type="ARBA" id="ARBA00004651"/>
    </source>
</evidence>
<dbReference type="EMBL" id="SRYK01000004">
    <property type="protein sequence ID" value="TGY56959.1"/>
    <property type="molecule type" value="Genomic_DNA"/>
</dbReference>
<dbReference type="InterPro" id="IPR018076">
    <property type="entry name" value="T2SS_GspF_dom"/>
</dbReference>
<evidence type="ECO:0000313" key="10">
    <source>
        <dbReference type="EMBL" id="AWZ40507.1"/>
    </source>
</evidence>
<dbReference type="Pfam" id="PF00482">
    <property type="entry name" value="T2SSF"/>
    <property type="match status" value="2"/>
</dbReference>
<evidence type="ECO:0000313" key="11">
    <source>
        <dbReference type="EMBL" id="RXV70517.1"/>
    </source>
</evidence>
<dbReference type="NCBIfam" id="NF041012">
    <property type="entry name" value="T4P_ComGB"/>
    <property type="match status" value="1"/>
</dbReference>
<reference evidence="13 14" key="1">
    <citation type="submission" date="2017-09" db="EMBL/GenBank/DDBJ databases">
        <title>Predominant Lactobacillus spp. isolated from feces of mice subjected to short-term calorie restriction.</title>
        <authorList>
            <person name="Zhang C."/>
            <person name="Zhao L."/>
            <person name="Pan F."/>
        </authorList>
    </citation>
    <scope>NUCLEOTIDE SEQUENCE [LARGE SCALE GENOMIC DNA]</scope>
    <source>
        <strain evidence="10 13">CR141</strain>
        <strain evidence="9 14">CR147</strain>
    </source>
</reference>
<keyword evidence="13" id="KW-1185">Reference proteome</keyword>
<evidence type="ECO:0000313" key="9">
    <source>
        <dbReference type="EMBL" id="AWZ38507.1"/>
    </source>
</evidence>
<feature type="transmembrane region" description="Helical" evidence="7">
    <location>
        <begin position="133"/>
        <end position="154"/>
    </location>
</feature>
<dbReference type="OrthoDB" id="2145980at2"/>
<dbReference type="EMBL" id="CP023566">
    <property type="protein sequence ID" value="AWZ40507.1"/>
    <property type="molecule type" value="Genomic_DNA"/>
</dbReference>
<comment type="similarity">
    <text evidence="2">Belongs to the GSP F family.</text>
</comment>
<dbReference type="Gene3D" id="1.20.81.30">
    <property type="entry name" value="Type II secretion system (T2SS), domain F"/>
    <property type="match status" value="2"/>
</dbReference>
<dbReference type="EMBL" id="QZFR01000069">
    <property type="protein sequence ID" value="RXV70517.1"/>
    <property type="molecule type" value="Genomic_DNA"/>
</dbReference>
<evidence type="ECO:0000313" key="12">
    <source>
        <dbReference type="EMBL" id="TGY56959.1"/>
    </source>
</evidence>
<feature type="domain" description="Type II secretion system protein GspF" evidence="8">
    <location>
        <begin position="41"/>
        <end position="155"/>
    </location>
</feature>
<dbReference type="PANTHER" id="PTHR30012:SF0">
    <property type="entry name" value="TYPE II SECRETION SYSTEM PROTEIN F-RELATED"/>
    <property type="match status" value="1"/>
</dbReference>
<keyword evidence="4 7" id="KW-0812">Transmembrane</keyword>
<dbReference type="Proteomes" id="UP000250143">
    <property type="component" value="Chromosome"/>
</dbReference>
<keyword evidence="5 7" id="KW-1133">Transmembrane helix</keyword>
<feature type="domain" description="Type II secretion system protein GspF" evidence="8">
    <location>
        <begin position="233"/>
        <end position="352"/>
    </location>
</feature>
<protein>
    <submittedName>
        <fullName evidence="11">Competence protein ComG</fullName>
    </submittedName>
</protein>
<dbReference type="PANTHER" id="PTHR30012">
    <property type="entry name" value="GENERAL SECRETION PATHWAY PROTEIN"/>
    <property type="match status" value="1"/>
</dbReference>
<dbReference type="KEGG" id="lmur:CPS94_06000"/>
<dbReference type="Proteomes" id="UP000306855">
    <property type="component" value="Unassembled WGS sequence"/>
</dbReference>
<dbReference type="InterPro" id="IPR042094">
    <property type="entry name" value="T2SS_GspF_sf"/>
</dbReference>
<evidence type="ECO:0000313" key="13">
    <source>
        <dbReference type="Proteomes" id="UP000250143"/>
    </source>
</evidence>
<evidence type="ECO:0000313" key="16">
    <source>
        <dbReference type="Proteomes" id="UP000306855"/>
    </source>
</evidence>
<dbReference type="InterPro" id="IPR003004">
    <property type="entry name" value="GspF/PilC"/>
</dbReference>
<feature type="transmembrane region" description="Helical" evidence="7">
    <location>
        <begin position="326"/>
        <end position="354"/>
    </location>
</feature>
<keyword evidence="6 7" id="KW-0472">Membrane</keyword>
<accession>A0A2Z4VZU5</accession>
<name>A0A2Z4VZU5_9LACO</name>
<organism evidence="11 15">
    <name type="scientific">Ligilactobacillus murinus</name>
    <dbReference type="NCBI Taxonomy" id="1622"/>
    <lineage>
        <taxon>Bacteria</taxon>
        <taxon>Bacillati</taxon>
        <taxon>Bacillota</taxon>
        <taxon>Bacilli</taxon>
        <taxon>Lactobacillales</taxon>
        <taxon>Lactobacillaceae</taxon>
        <taxon>Ligilactobacillus</taxon>
    </lineage>
</organism>
<evidence type="ECO:0000256" key="3">
    <source>
        <dbReference type="ARBA" id="ARBA00022475"/>
    </source>
</evidence>
<comment type="subcellular location">
    <subcellularLocation>
        <location evidence="1">Cell membrane</location>
        <topology evidence="1">Multi-pass membrane protein</topology>
    </subcellularLocation>
</comment>
<proteinExistence type="inferred from homology"/>
<reference evidence="11 15" key="2">
    <citation type="submission" date="2018-09" db="EMBL/GenBank/DDBJ databases">
        <title>Murine metabolic-syndrome-specific gut microbial biobank.</title>
        <authorList>
            <person name="Liu C."/>
        </authorList>
    </citation>
    <scope>NUCLEOTIDE SEQUENCE [LARGE SCALE GENOMIC DNA]</scope>
    <source>
        <strain evidence="11 15">C-30</strain>
    </source>
</reference>
<evidence type="ECO:0000313" key="15">
    <source>
        <dbReference type="Proteomes" id="UP000289316"/>
    </source>
</evidence>
<sequence>MGCQQIGGVILNKMQPRGKLPLRQRKNLRMAKWTLRQQANFFDLLADLLTAGFSLKQALQSLKVFLPKNGLATVIAELETGQSFSQALRSKVTTNIYCQLVIAEKHGSVDQSVFQLGKYLKKRVQQREKLQSLLLYPAIILGLLLFLMIALKIWLAPEIAQFSVSTTGKDPFSYLIFVKFGGLVLLSLFILGVIHFFYWWKKQSIFGRHSWYSSLPIVGSLYRQYNCYYLTFNLGLLIESGLEFQQICGLLEHFEEKSLLYHLGRAFSERLARGEKLTQIMEHYPFIPPELALFFQKGRSKEEIGKDLLAYSKLAYQKLLEKSDHLLAWVQPLLFMVIAIVIICTYLALLLPLYSSLGGLYK</sequence>
<dbReference type="PRINTS" id="PR00812">
    <property type="entry name" value="BCTERIALGSPF"/>
</dbReference>
<evidence type="ECO:0000256" key="7">
    <source>
        <dbReference type="SAM" id="Phobius"/>
    </source>
</evidence>
<evidence type="ECO:0000256" key="4">
    <source>
        <dbReference type="ARBA" id="ARBA00022692"/>
    </source>
</evidence>
<evidence type="ECO:0000256" key="5">
    <source>
        <dbReference type="ARBA" id="ARBA00022989"/>
    </source>
</evidence>
<evidence type="ECO:0000256" key="2">
    <source>
        <dbReference type="ARBA" id="ARBA00005745"/>
    </source>
</evidence>
<dbReference type="EMBL" id="CP023565">
    <property type="protein sequence ID" value="AWZ38507.1"/>
    <property type="molecule type" value="Genomic_DNA"/>
</dbReference>
<dbReference type="GO" id="GO:0005886">
    <property type="term" value="C:plasma membrane"/>
    <property type="evidence" value="ECO:0007669"/>
    <property type="project" value="UniProtKB-SubCell"/>
</dbReference>
<evidence type="ECO:0000313" key="14">
    <source>
        <dbReference type="Proteomes" id="UP000250153"/>
    </source>
</evidence>
<feature type="transmembrane region" description="Helical" evidence="7">
    <location>
        <begin position="174"/>
        <end position="200"/>
    </location>
</feature>
<keyword evidence="3" id="KW-1003">Cell membrane</keyword>
<dbReference type="AlphaFoldDB" id="A0A2Z4VZU5"/>
<gene>
    <name evidence="10" type="ORF">CPQ89_05455</name>
    <name evidence="9" type="ORF">CPS94_06000</name>
    <name evidence="11" type="ORF">D6C19_08580</name>
    <name evidence="12" type="ORF">E5340_01800</name>
</gene>
<dbReference type="Proteomes" id="UP000289316">
    <property type="component" value="Unassembled WGS sequence"/>
</dbReference>
<evidence type="ECO:0000259" key="8">
    <source>
        <dbReference type="Pfam" id="PF00482"/>
    </source>
</evidence>
<dbReference type="STRING" id="1622.GCA_001953785_00039"/>
<dbReference type="Proteomes" id="UP000250153">
    <property type="component" value="Chromosome"/>
</dbReference>